<comment type="caution">
    <text evidence="2">The sequence shown here is derived from an EMBL/GenBank/DDBJ whole genome shotgun (WGS) entry which is preliminary data.</text>
</comment>
<keyword evidence="1" id="KW-0472">Membrane</keyword>
<keyword evidence="3" id="KW-1185">Reference proteome</keyword>
<dbReference type="SUPFAM" id="SSF53448">
    <property type="entry name" value="Nucleotide-diphospho-sugar transferases"/>
    <property type="match status" value="1"/>
</dbReference>
<dbReference type="EMBL" id="SZYH01000001">
    <property type="protein sequence ID" value="TKV67278.1"/>
    <property type="molecule type" value="Genomic_DNA"/>
</dbReference>
<dbReference type="RefSeq" id="WP_137434697.1">
    <property type="nucleotide sequence ID" value="NZ_JANRHC010000005.1"/>
</dbReference>
<dbReference type="AlphaFoldDB" id="A0A4U6R387"/>
<name>A0A4U6R387_9GAMM</name>
<reference evidence="2 3" key="1">
    <citation type="submission" date="2019-05" db="EMBL/GenBank/DDBJ databases">
        <title>Marinobacter panjinensis sp. nov., a moderately halophilic bacterium isolated from sea tidal flat environment.</title>
        <authorList>
            <person name="Yang W."/>
            <person name="An M."/>
            <person name="He W."/>
            <person name="Luo X."/>
            <person name="Zhu L."/>
            <person name="Chen G."/>
            <person name="Zhang Y."/>
            <person name="Wang Y."/>
        </authorList>
    </citation>
    <scope>NUCLEOTIDE SEQUENCE [LARGE SCALE GENOMIC DNA]</scope>
    <source>
        <strain evidence="2 3">PJ-16</strain>
    </source>
</reference>
<protein>
    <recommendedName>
        <fullName evidence="4">Glycosyltransferase</fullName>
    </recommendedName>
</protein>
<dbReference type="OrthoDB" id="9069044at2"/>
<evidence type="ECO:0000313" key="3">
    <source>
        <dbReference type="Proteomes" id="UP000308488"/>
    </source>
</evidence>
<accession>A0A4U6R387</accession>
<evidence type="ECO:0008006" key="4">
    <source>
        <dbReference type="Google" id="ProtNLM"/>
    </source>
</evidence>
<organism evidence="2 3">
    <name type="scientific">Marinobacter panjinensis</name>
    <dbReference type="NCBI Taxonomy" id="2576384"/>
    <lineage>
        <taxon>Bacteria</taxon>
        <taxon>Pseudomonadati</taxon>
        <taxon>Pseudomonadota</taxon>
        <taxon>Gammaproteobacteria</taxon>
        <taxon>Pseudomonadales</taxon>
        <taxon>Marinobacteraceae</taxon>
        <taxon>Marinobacter</taxon>
    </lineage>
</organism>
<gene>
    <name evidence="2" type="ORF">FDP08_03830</name>
</gene>
<dbReference type="Gene3D" id="3.90.550.10">
    <property type="entry name" value="Spore Coat Polysaccharide Biosynthesis Protein SpsA, Chain A"/>
    <property type="match status" value="1"/>
</dbReference>
<sequence>MVNQPETRSPGNNYELTVIIAEEMAAVNLQRIFRVLQPESYPRVEFLVCSGSDRSLLCDIPVRANVRIIPAQSDNRIPALWADGIRAAKAEKVALTSAHCIPETDWLDRLLACPLDGIQVAIGGAIENAKNDTRIGRAIYLLRYVRYTGARPSGLAEDLAADNALYRKADILAHEDLLKIGFWEPSFHERFLAEGKSLEFDNQLIVVHHNCYTAKQFIRQRYSHGIEFGAARAKAMTGTKRLMMITLSPLIPVVFTRKIMAYARKDKRFNPGLKRDMGWLLVFILAWSAGETVGYIRK</sequence>
<keyword evidence="1" id="KW-1133">Transmembrane helix</keyword>
<dbReference type="InterPro" id="IPR029044">
    <property type="entry name" value="Nucleotide-diphossugar_trans"/>
</dbReference>
<keyword evidence="1" id="KW-0812">Transmembrane</keyword>
<evidence type="ECO:0000313" key="2">
    <source>
        <dbReference type="EMBL" id="TKV67278.1"/>
    </source>
</evidence>
<feature type="transmembrane region" description="Helical" evidence="1">
    <location>
        <begin position="278"/>
        <end position="296"/>
    </location>
</feature>
<dbReference type="Proteomes" id="UP000308488">
    <property type="component" value="Unassembled WGS sequence"/>
</dbReference>
<proteinExistence type="predicted"/>
<evidence type="ECO:0000256" key="1">
    <source>
        <dbReference type="SAM" id="Phobius"/>
    </source>
</evidence>